<proteinExistence type="predicted"/>
<evidence type="ECO:0000313" key="2">
    <source>
        <dbReference type="Proteomes" id="UP000800093"/>
    </source>
</evidence>
<sequence length="123" mass="14219">MLEVIPEHPIDFLLTRSQVYGHVRYCLRASSRNRPLRSIISLNLNMIVRYILVDELLIVKSLNELFDKNIFAIYGIGAHPDYTWCKNVGTAESPQWVNWLNKADMLPAVAPNARILRYGYQSQ</sequence>
<protein>
    <submittedName>
        <fullName evidence="1">Uncharacterized protein</fullName>
    </submittedName>
</protein>
<gene>
    <name evidence="1" type="ORF">CC78DRAFT_540482</name>
</gene>
<name>A0A9P4TNF5_9PLEO</name>
<comment type="caution">
    <text evidence="1">The sequence shown here is derived from an EMBL/GenBank/DDBJ whole genome shotgun (WGS) entry which is preliminary data.</text>
</comment>
<keyword evidence="2" id="KW-1185">Reference proteome</keyword>
<organism evidence="1 2">
    <name type="scientific">Lojkania enalia</name>
    <dbReference type="NCBI Taxonomy" id="147567"/>
    <lineage>
        <taxon>Eukaryota</taxon>
        <taxon>Fungi</taxon>
        <taxon>Dikarya</taxon>
        <taxon>Ascomycota</taxon>
        <taxon>Pezizomycotina</taxon>
        <taxon>Dothideomycetes</taxon>
        <taxon>Pleosporomycetidae</taxon>
        <taxon>Pleosporales</taxon>
        <taxon>Pleosporales incertae sedis</taxon>
        <taxon>Lojkania</taxon>
    </lineage>
</organism>
<dbReference type="EMBL" id="ML986584">
    <property type="protein sequence ID" value="KAF2269047.1"/>
    <property type="molecule type" value="Genomic_DNA"/>
</dbReference>
<dbReference type="OrthoDB" id="1658288at2759"/>
<dbReference type="Proteomes" id="UP000800093">
    <property type="component" value="Unassembled WGS sequence"/>
</dbReference>
<dbReference type="AlphaFoldDB" id="A0A9P4TNF5"/>
<reference evidence="2" key="1">
    <citation type="journal article" date="2020" name="Stud. Mycol.">
        <title>101 Dothideomycetes genomes: A test case for predicting lifestyles and emergence of pathogens.</title>
        <authorList>
            <person name="Haridas S."/>
            <person name="Albert R."/>
            <person name="Binder M."/>
            <person name="Bloem J."/>
            <person name="LaButti K."/>
            <person name="Salamov A."/>
            <person name="Andreopoulos B."/>
            <person name="Baker S."/>
            <person name="Barry K."/>
            <person name="Bills G."/>
            <person name="Bluhm B."/>
            <person name="Cannon C."/>
            <person name="Castanera R."/>
            <person name="Culley D."/>
            <person name="Daum C."/>
            <person name="Ezra D."/>
            <person name="Gonzalez J."/>
            <person name="Henrissat B."/>
            <person name="Kuo A."/>
            <person name="Liang C."/>
            <person name="Lipzen A."/>
            <person name="Lutzoni F."/>
            <person name="Magnuson J."/>
            <person name="Mondo S."/>
            <person name="Nolan M."/>
            <person name="Ohm R."/>
            <person name="Pangilinan J."/>
            <person name="Park H.-J."/>
            <person name="Ramirez L."/>
            <person name="Alfaro M."/>
            <person name="Sun H."/>
            <person name="Tritt A."/>
            <person name="Yoshinaga Y."/>
            <person name="Zwiers L.-H."/>
            <person name="Turgeon B."/>
            <person name="Goodwin S."/>
            <person name="Spatafora J."/>
            <person name="Crous P."/>
            <person name="Grigoriev I."/>
        </authorList>
    </citation>
    <scope>NUCLEOTIDE SEQUENCE [LARGE SCALE GENOMIC DNA]</scope>
    <source>
        <strain evidence="2">CBS 304.66</strain>
    </source>
</reference>
<accession>A0A9P4TNF5</accession>
<evidence type="ECO:0000313" key="1">
    <source>
        <dbReference type="EMBL" id="KAF2269047.1"/>
    </source>
</evidence>